<reference evidence="7 8" key="1">
    <citation type="submission" date="2020-08" db="EMBL/GenBank/DDBJ databases">
        <title>Genomic Encyclopedia of Type Strains, Phase IV (KMG-IV): sequencing the most valuable type-strain genomes for metagenomic binning, comparative biology and taxonomic classification.</title>
        <authorList>
            <person name="Goeker M."/>
        </authorList>
    </citation>
    <scope>NUCLEOTIDE SEQUENCE [LARGE SCALE GENOMIC DNA]</scope>
    <source>
        <strain evidence="7 8">DSM 17454</strain>
    </source>
</reference>
<dbReference type="InterPro" id="IPR017871">
    <property type="entry name" value="ABC_transporter-like_CS"/>
</dbReference>
<dbReference type="Proteomes" id="UP000532373">
    <property type="component" value="Unassembled WGS sequence"/>
</dbReference>
<dbReference type="NCBIfam" id="NF008653">
    <property type="entry name" value="PRK11650.1"/>
    <property type="match status" value="1"/>
</dbReference>
<dbReference type="GO" id="GO:0005524">
    <property type="term" value="F:ATP binding"/>
    <property type="evidence" value="ECO:0007669"/>
    <property type="project" value="UniProtKB-KW"/>
</dbReference>
<dbReference type="PANTHER" id="PTHR43875">
    <property type="entry name" value="MALTODEXTRIN IMPORT ATP-BINDING PROTEIN MSMX"/>
    <property type="match status" value="1"/>
</dbReference>
<proteinExistence type="inferred from homology"/>
<dbReference type="InterPro" id="IPR008995">
    <property type="entry name" value="Mo/tungstate-bd_C_term_dom"/>
</dbReference>
<dbReference type="PROSITE" id="PS00211">
    <property type="entry name" value="ABC_TRANSPORTER_1"/>
    <property type="match status" value="1"/>
</dbReference>
<dbReference type="InterPro" id="IPR013611">
    <property type="entry name" value="Transp-assoc_OB_typ2"/>
</dbReference>
<dbReference type="CDD" id="cd03301">
    <property type="entry name" value="ABC_MalK_N"/>
    <property type="match status" value="1"/>
</dbReference>
<evidence type="ECO:0000313" key="7">
    <source>
        <dbReference type="EMBL" id="MBB6466341.1"/>
    </source>
</evidence>
<dbReference type="AlphaFoldDB" id="A0A8E2BB94"/>
<name>A0A8E2BB94_9HYPH</name>
<dbReference type="SUPFAM" id="SSF50331">
    <property type="entry name" value="MOP-like"/>
    <property type="match status" value="1"/>
</dbReference>
<comment type="similarity">
    <text evidence="2">Belongs to the ABC transporter superfamily.</text>
</comment>
<evidence type="ECO:0000256" key="3">
    <source>
        <dbReference type="ARBA" id="ARBA00022448"/>
    </source>
</evidence>
<dbReference type="PANTHER" id="PTHR43875:SF1">
    <property type="entry name" value="OSMOPROTECTIVE COMPOUNDS UPTAKE ATP-BINDING PROTEIN GGTA"/>
    <property type="match status" value="1"/>
</dbReference>
<protein>
    <submittedName>
        <fullName evidence="7">Multiple sugar transport system ATP-binding protein</fullName>
    </submittedName>
</protein>
<comment type="subcellular location">
    <subcellularLocation>
        <location evidence="1">Cell inner membrane</location>
        <topology evidence="1">Peripheral membrane protein</topology>
    </subcellularLocation>
</comment>
<dbReference type="InterPro" id="IPR015855">
    <property type="entry name" value="ABC_transpr_MalK-like"/>
</dbReference>
<dbReference type="PROSITE" id="PS50893">
    <property type="entry name" value="ABC_TRANSPORTER_2"/>
    <property type="match status" value="1"/>
</dbReference>
<dbReference type="Gene3D" id="2.40.50.140">
    <property type="entry name" value="Nucleic acid-binding proteins"/>
    <property type="match status" value="1"/>
</dbReference>
<dbReference type="GO" id="GO:0055052">
    <property type="term" value="C:ATP-binding cassette (ABC) transporter complex, substrate-binding subunit-containing"/>
    <property type="evidence" value="ECO:0007669"/>
    <property type="project" value="TreeGrafter"/>
</dbReference>
<keyword evidence="7" id="KW-0762">Sugar transport</keyword>
<dbReference type="Pfam" id="PF08402">
    <property type="entry name" value="TOBE_2"/>
    <property type="match status" value="1"/>
</dbReference>
<feature type="domain" description="ABC transporter" evidence="6">
    <location>
        <begin position="4"/>
        <end position="234"/>
    </location>
</feature>
<dbReference type="Pfam" id="PF00005">
    <property type="entry name" value="ABC_tran"/>
    <property type="match status" value="1"/>
</dbReference>
<evidence type="ECO:0000256" key="1">
    <source>
        <dbReference type="ARBA" id="ARBA00004417"/>
    </source>
</evidence>
<comment type="caution">
    <text evidence="7">The sequence shown here is derived from an EMBL/GenBank/DDBJ whole genome shotgun (WGS) entry which is preliminary data.</text>
</comment>
<dbReference type="Gene3D" id="2.40.50.100">
    <property type="match status" value="1"/>
</dbReference>
<dbReference type="InterPro" id="IPR003439">
    <property type="entry name" value="ABC_transporter-like_ATP-bd"/>
</dbReference>
<organism evidence="7 8">
    <name type="scientific">Aminobacter carboxidus</name>
    <dbReference type="NCBI Taxonomy" id="376165"/>
    <lineage>
        <taxon>Bacteria</taxon>
        <taxon>Pseudomonadati</taxon>
        <taxon>Pseudomonadota</taxon>
        <taxon>Alphaproteobacteria</taxon>
        <taxon>Hyphomicrobiales</taxon>
        <taxon>Phyllobacteriaceae</taxon>
        <taxon>Aminobacter</taxon>
    </lineage>
</organism>
<accession>A0A8E2BB94</accession>
<dbReference type="GO" id="GO:0016887">
    <property type="term" value="F:ATP hydrolysis activity"/>
    <property type="evidence" value="ECO:0007669"/>
    <property type="project" value="InterPro"/>
</dbReference>
<dbReference type="EMBL" id="JACHGI010000003">
    <property type="protein sequence ID" value="MBB6466341.1"/>
    <property type="molecule type" value="Genomic_DNA"/>
</dbReference>
<keyword evidence="3" id="KW-0813">Transport</keyword>
<dbReference type="InterPro" id="IPR003593">
    <property type="entry name" value="AAA+_ATPase"/>
</dbReference>
<sequence length="359" mass="39013">MASINLTNIRKQYGAVTIIDDVSIAIEDREFVVLVGPSGCGKSTLLRMIAGLETISAGTIAIDGEVVNDIGPQRRDLAMVFQTYALYPHMTTAQNIGFPLKLRGASQDEIGRSVAEVANTLHLDALLDRQPRALSGGQRQRVAMGRAMVREPRAFLFDEPLSNLDAKLRHHMRIELRQLHKSLGATSIYVTHDQIEAMTMADRIVVMNRGKVEQVGTPLELFDKPANVFVAGFLGSPTINLGNATLAAQDGSATLEFHAGSGPIDLANVPPSPHKEVVAGVRPQHLEVVSPEGAKLTGTVDLVEHTGCETNVILSVGSEKWTVQSRARQHLTQGENVGLVFDPTNLHLFAADTKERIRW</sequence>
<evidence type="ECO:0000256" key="5">
    <source>
        <dbReference type="ARBA" id="ARBA00022840"/>
    </source>
</evidence>
<dbReference type="GO" id="GO:0140359">
    <property type="term" value="F:ABC-type transporter activity"/>
    <property type="evidence" value="ECO:0007669"/>
    <property type="project" value="InterPro"/>
</dbReference>
<dbReference type="FunFam" id="3.40.50.300:FF:000042">
    <property type="entry name" value="Maltose/maltodextrin ABC transporter, ATP-binding protein"/>
    <property type="match status" value="1"/>
</dbReference>
<evidence type="ECO:0000256" key="2">
    <source>
        <dbReference type="ARBA" id="ARBA00005417"/>
    </source>
</evidence>
<dbReference type="GO" id="GO:0008643">
    <property type="term" value="P:carbohydrate transport"/>
    <property type="evidence" value="ECO:0007669"/>
    <property type="project" value="InterPro"/>
</dbReference>
<dbReference type="RefSeq" id="WP_184768791.1">
    <property type="nucleotide sequence ID" value="NZ_JACHGI010000003.1"/>
</dbReference>
<dbReference type="Gene3D" id="3.40.50.300">
    <property type="entry name" value="P-loop containing nucleotide triphosphate hydrolases"/>
    <property type="match status" value="1"/>
</dbReference>
<keyword evidence="4" id="KW-0547">Nucleotide-binding</keyword>
<keyword evidence="5 7" id="KW-0067">ATP-binding</keyword>
<dbReference type="InterPro" id="IPR012340">
    <property type="entry name" value="NA-bd_OB-fold"/>
</dbReference>
<evidence type="ECO:0000313" key="8">
    <source>
        <dbReference type="Proteomes" id="UP000532373"/>
    </source>
</evidence>
<dbReference type="InterPro" id="IPR047641">
    <property type="entry name" value="ABC_transpr_MalK/UgpC-like"/>
</dbReference>
<dbReference type="SUPFAM" id="SSF52540">
    <property type="entry name" value="P-loop containing nucleoside triphosphate hydrolases"/>
    <property type="match status" value="1"/>
</dbReference>
<evidence type="ECO:0000256" key="4">
    <source>
        <dbReference type="ARBA" id="ARBA00022741"/>
    </source>
</evidence>
<gene>
    <name evidence="7" type="ORF">HNQ96_002206</name>
</gene>
<dbReference type="SMART" id="SM00382">
    <property type="entry name" value="AAA"/>
    <property type="match status" value="1"/>
</dbReference>
<dbReference type="InterPro" id="IPR027417">
    <property type="entry name" value="P-loop_NTPase"/>
</dbReference>
<evidence type="ECO:0000259" key="6">
    <source>
        <dbReference type="PROSITE" id="PS50893"/>
    </source>
</evidence>